<dbReference type="InterPro" id="IPR036638">
    <property type="entry name" value="HLH_DNA-bd_sf"/>
</dbReference>
<dbReference type="GO" id="GO:0000976">
    <property type="term" value="F:transcription cis-regulatory region binding"/>
    <property type="evidence" value="ECO:0007669"/>
    <property type="project" value="UniProtKB-ARBA"/>
</dbReference>
<sequence>MRCSDCGNLNHTRITTDESHSDRAMASSLISNPVTNSDRSRDSRKKKKKKSQSQSQSQAVNRDRENQNHKNKWRTDTEQQIYSAKLLQALRQVRLSPSSSSSSPSAASGSPSTSNQAPKRGRAVREAADRALAAAAKGRTRWSRAILTNRLKLKFMKRKRQRVTVTENTRSKKPRVSILRFKGKNLPAVQRKVRVLGRLVPGCRKEPLPVILEEATDYIAALEMQVRAMTALTQLLSGSASGAGSACRACQSV</sequence>
<dbReference type="Pfam" id="PF26576">
    <property type="entry name" value="IBH1_N"/>
    <property type="match status" value="1"/>
</dbReference>
<evidence type="ECO:0000313" key="8">
    <source>
        <dbReference type="Proteomes" id="UP001415857"/>
    </source>
</evidence>
<organism evidence="7 8">
    <name type="scientific">Liquidambar formosana</name>
    <name type="common">Formosan gum</name>
    <dbReference type="NCBI Taxonomy" id="63359"/>
    <lineage>
        <taxon>Eukaryota</taxon>
        <taxon>Viridiplantae</taxon>
        <taxon>Streptophyta</taxon>
        <taxon>Embryophyta</taxon>
        <taxon>Tracheophyta</taxon>
        <taxon>Spermatophyta</taxon>
        <taxon>Magnoliopsida</taxon>
        <taxon>eudicotyledons</taxon>
        <taxon>Gunneridae</taxon>
        <taxon>Pentapetalae</taxon>
        <taxon>Saxifragales</taxon>
        <taxon>Altingiaceae</taxon>
        <taxon>Liquidambar</taxon>
    </lineage>
</organism>
<reference evidence="7 8" key="1">
    <citation type="journal article" date="2024" name="Plant J.">
        <title>Genome sequences and population genomics reveal climatic adaptation and genomic divergence between two closely related sweetgum species.</title>
        <authorList>
            <person name="Xu W.Q."/>
            <person name="Ren C.Q."/>
            <person name="Zhang X.Y."/>
            <person name="Comes H.P."/>
            <person name="Liu X.H."/>
            <person name="Li Y.G."/>
            <person name="Kettle C.J."/>
            <person name="Jalonen R."/>
            <person name="Gaisberger H."/>
            <person name="Ma Y.Z."/>
            <person name="Qiu Y.X."/>
        </authorList>
    </citation>
    <scope>NUCLEOTIDE SEQUENCE [LARGE SCALE GENOMIC DNA]</scope>
    <source>
        <tissue evidence="7">Leaves</tissue>
    </source>
</reference>
<protein>
    <recommendedName>
        <fullName evidence="6">IBH1-like N-terminal domain-containing protein</fullName>
    </recommendedName>
</protein>
<feature type="compositionally biased region" description="Basic residues" evidence="5">
    <location>
        <begin position="42"/>
        <end position="51"/>
    </location>
</feature>
<gene>
    <name evidence="7" type="ORF">L1049_016504</name>
</gene>
<keyword evidence="2" id="KW-0805">Transcription regulation</keyword>
<name>A0AAP0S1H2_LIQFO</name>
<feature type="region of interest" description="Disordered" evidence="5">
    <location>
        <begin position="1"/>
        <end position="78"/>
    </location>
</feature>
<evidence type="ECO:0000256" key="1">
    <source>
        <dbReference type="ARBA" id="ARBA00004123"/>
    </source>
</evidence>
<keyword evidence="8" id="KW-1185">Reference proteome</keyword>
<feature type="domain" description="IBH1-like N-terminal" evidence="6">
    <location>
        <begin position="77"/>
        <end position="152"/>
    </location>
</feature>
<dbReference type="EMBL" id="JBBPBK010000003">
    <property type="protein sequence ID" value="KAK9288058.1"/>
    <property type="molecule type" value="Genomic_DNA"/>
</dbReference>
<evidence type="ECO:0000256" key="5">
    <source>
        <dbReference type="SAM" id="MobiDB-lite"/>
    </source>
</evidence>
<keyword evidence="4" id="KW-0539">Nucleus</keyword>
<dbReference type="GO" id="GO:0006355">
    <property type="term" value="P:regulation of DNA-templated transcription"/>
    <property type="evidence" value="ECO:0007669"/>
    <property type="project" value="InterPro"/>
</dbReference>
<dbReference type="InterPro" id="IPR059002">
    <property type="entry name" value="IBH1_N"/>
</dbReference>
<dbReference type="CDD" id="cd11444">
    <property type="entry name" value="bHLH_AtIBH1_like"/>
    <property type="match status" value="1"/>
</dbReference>
<feature type="compositionally biased region" description="Low complexity" evidence="5">
    <location>
        <begin position="96"/>
        <end position="114"/>
    </location>
</feature>
<comment type="caution">
    <text evidence="7">The sequence shown here is derived from an EMBL/GenBank/DDBJ whole genome shotgun (WGS) entry which is preliminary data.</text>
</comment>
<dbReference type="Proteomes" id="UP001415857">
    <property type="component" value="Unassembled WGS sequence"/>
</dbReference>
<evidence type="ECO:0000256" key="4">
    <source>
        <dbReference type="ARBA" id="ARBA00023242"/>
    </source>
</evidence>
<evidence type="ECO:0000256" key="3">
    <source>
        <dbReference type="ARBA" id="ARBA00023163"/>
    </source>
</evidence>
<dbReference type="InterPro" id="IPR044549">
    <property type="entry name" value="bHLH_AtIBH1-like"/>
</dbReference>
<feature type="compositionally biased region" description="Basic and acidic residues" evidence="5">
    <location>
        <begin position="61"/>
        <end position="77"/>
    </location>
</feature>
<evidence type="ECO:0000313" key="7">
    <source>
        <dbReference type="EMBL" id="KAK9288058.1"/>
    </source>
</evidence>
<dbReference type="AlphaFoldDB" id="A0AAP0S1H2"/>
<dbReference type="InterPro" id="IPR044660">
    <property type="entry name" value="IBH1-like"/>
</dbReference>
<dbReference type="GO" id="GO:0046983">
    <property type="term" value="F:protein dimerization activity"/>
    <property type="evidence" value="ECO:0007669"/>
    <property type="project" value="InterPro"/>
</dbReference>
<feature type="region of interest" description="Disordered" evidence="5">
    <location>
        <begin position="92"/>
        <end position="129"/>
    </location>
</feature>
<keyword evidence="3" id="KW-0804">Transcription</keyword>
<feature type="compositionally biased region" description="Basic and acidic residues" evidence="5">
    <location>
        <begin position="14"/>
        <end position="23"/>
    </location>
</feature>
<evidence type="ECO:0000256" key="2">
    <source>
        <dbReference type="ARBA" id="ARBA00023015"/>
    </source>
</evidence>
<comment type="subcellular location">
    <subcellularLocation>
        <location evidence="1">Nucleus</location>
    </subcellularLocation>
</comment>
<dbReference type="PANTHER" id="PTHR33124">
    <property type="entry name" value="TRANSCRIPTION FACTOR IBH1-LIKE 1"/>
    <property type="match status" value="1"/>
</dbReference>
<dbReference type="GO" id="GO:0005634">
    <property type="term" value="C:nucleus"/>
    <property type="evidence" value="ECO:0007669"/>
    <property type="project" value="UniProtKB-SubCell"/>
</dbReference>
<evidence type="ECO:0000259" key="6">
    <source>
        <dbReference type="Pfam" id="PF26576"/>
    </source>
</evidence>
<dbReference type="PANTHER" id="PTHR33124:SF12">
    <property type="entry name" value="TRANSCRIPTION FACTOR BHLH148"/>
    <property type="match status" value="1"/>
</dbReference>
<proteinExistence type="predicted"/>
<accession>A0AAP0S1H2</accession>
<dbReference type="SUPFAM" id="SSF47459">
    <property type="entry name" value="HLH, helix-loop-helix DNA-binding domain"/>
    <property type="match status" value="1"/>
</dbReference>